<evidence type="ECO:0000313" key="2">
    <source>
        <dbReference type="Proteomes" id="UP000000637"/>
    </source>
</evidence>
<dbReference type="EMBL" id="CP000474">
    <property type="protein sequence ID" value="ABM08350.1"/>
    <property type="molecule type" value="Genomic_DNA"/>
</dbReference>
<dbReference type="KEGG" id="aau:AAur_0959"/>
<name>A1R3D7_PAEAT</name>
<dbReference type="HOGENOM" id="CLU_1212780_0_0_11"/>
<evidence type="ECO:0000313" key="1">
    <source>
        <dbReference type="EMBL" id="ABM08350.1"/>
    </source>
</evidence>
<keyword evidence="2" id="KW-1185">Reference proteome</keyword>
<gene>
    <name evidence="1" type="ordered locus">AAur_0959</name>
</gene>
<accession>A1R3D7</accession>
<organism evidence="1 2">
    <name type="scientific">Paenarthrobacter aurescens (strain TC1)</name>
    <dbReference type="NCBI Taxonomy" id="290340"/>
    <lineage>
        <taxon>Bacteria</taxon>
        <taxon>Bacillati</taxon>
        <taxon>Actinomycetota</taxon>
        <taxon>Actinomycetes</taxon>
        <taxon>Micrococcales</taxon>
        <taxon>Micrococcaceae</taxon>
        <taxon>Paenarthrobacter</taxon>
    </lineage>
</organism>
<reference evidence="1 2" key="1">
    <citation type="journal article" date="2006" name="PLoS Genet.">
        <title>Secrets of soil survival revealed by the genome sequence of Arthrobacter aurescens TC1.</title>
        <authorList>
            <person name="Mongodin E.F."/>
            <person name="Shapir N."/>
            <person name="Daugherty S.C."/>
            <person name="DeBoy R.T."/>
            <person name="Emerson J.B."/>
            <person name="Shvartzbeyn A."/>
            <person name="Radune D."/>
            <person name="Vamathevan J."/>
            <person name="Riggs F."/>
            <person name="Grinberg V."/>
            <person name="Khouri H."/>
            <person name="Wackett L.P."/>
            <person name="Nelson K.E."/>
            <person name="Sadowsky M.J."/>
        </authorList>
    </citation>
    <scope>NUCLEOTIDE SEQUENCE [LARGE SCALE GENOMIC DNA]</scope>
    <source>
        <strain evidence="1 2">TC1</strain>
    </source>
</reference>
<sequence>MGDDVVGDVGHGFVQFGGPRALDACVCVYARDCAGVVGVVLLYRVFRERTCAVPHHAAVFDDVFGVWFESGACGEVLFAVDRERAVAVPIDDGVGDVVRFREARYFQGAGRGLGDWRLQAEAGVAFDGATVVLDHAARNSLHEPHLESKGRWRPQLQTAVVVGDYGHGAPADIGLASDKFTSHLRAAVDKSEFPRNQCLPMVLAIKAWRSSATLATSRCLADRLGFEP</sequence>
<dbReference type="Proteomes" id="UP000000637">
    <property type="component" value="Chromosome"/>
</dbReference>
<dbReference type="AlphaFoldDB" id="A1R3D7"/>
<protein>
    <submittedName>
        <fullName evidence="1">Uncharacterized protein</fullName>
    </submittedName>
</protein>
<proteinExistence type="predicted"/>